<dbReference type="InterPro" id="IPR050768">
    <property type="entry name" value="UPF0353/GerABKA_families"/>
</dbReference>
<evidence type="ECO:0000259" key="2">
    <source>
        <dbReference type="PROSITE" id="PS50234"/>
    </source>
</evidence>
<reference evidence="4" key="1">
    <citation type="submission" date="2016-06" db="EMBL/GenBank/DDBJ databases">
        <authorList>
            <person name="Rodrigo-Torres L."/>
            <person name="Arahal D.R."/>
        </authorList>
    </citation>
    <scope>NUCLEOTIDE SEQUENCE [LARGE SCALE GENOMIC DNA]</scope>
    <source>
        <strain evidence="4">CECT 7224</strain>
    </source>
</reference>
<evidence type="ECO:0000313" key="4">
    <source>
        <dbReference type="Proteomes" id="UP000092819"/>
    </source>
</evidence>
<dbReference type="InterPro" id="IPR036465">
    <property type="entry name" value="vWFA_dom_sf"/>
</dbReference>
<name>A0A1C3J831_9VIBR</name>
<dbReference type="PANTHER" id="PTHR22550:SF14">
    <property type="entry name" value="VWFA DOMAIN-CONTAINING PROTEIN"/>
    <property type="match status" value="1"/>
</dbReference>
<dbReference type="Pfam" id="PF13519">
    <property type="entry name" value="VWA_2"/>
    <property type="match status" value="1"/>
</dbReference>
<dbReference type="SUPFAM" id="SSF53300">
    <property type="entry name" value="vWA-like"/>
    <property type="match status" value="1"/>
</dbReference>
<feature type="compositionally biased region" description="Acidic residues" evidence="1">
    <location>
        <begin position="460"/>
        <end position="483"/>
    </location>
</feature>
<organism evidence="3 4">
    <name type="scientific">Vibrio celticus</name>
    <dbReference type="NCBI Taxonomy" id="446372"/>
    <lineage>
        <taxon>Bacteria</taxon>
        <taxon>Pseudomonadati</taxon>
        <taxon>Pseudomonadota</taxon>
        <taxon>Gammaproteobacteria</taxon>
        <taxon>Vibrionales</taxon>
        <taxon>Vibrionaceae</taxon>
        <taxon>Vibrio</taxon>
    </lineage>
</organism>
<dbReference type="InterPro" id="IPR002035">
    <property type="entry name" value="VWF_A"/>
</dbReference>
<dbReference type="Gene3D" id="3.40.50.410">
    <property type="entry name" value="von Willebrand factor, type A domain"/>
    <property type="match status" value="1"/>
</dbReference>
<dbReference type="AlphaFoldDB" id="A0A1C3J831"/>
<feature type="region of interest" description="Disordered" evidence="1">
    <location>
        <begin position="447"/>
        <end position="556"/>
    </location>
</feature>
<evidence type="ECO:0000313" key="3">
    <source>
        <dbReference type="EMBL" id="SBT11322.1"/>
    </source>
</evidence>
<dbReference type="RefSeq" id="WP_065675156.1">
    <property type="nucleotide sequence ID" value="NZ_AP025463.1"/>
</dbReference>
<proteinExistence type="predicted"/>
<dbReference type="EMBL" id="FLQZ01000001">
    <property type="protein sequence ID" value="SBT11322.1"/>
    <property type="molecule type" value="Genomic_DNA"/>
</dbReference>
<accession>A0A1C3J831</accession>
<dbReference type="Proteomes" id="UP000092819">
    <property type="component" value="Unassembled WGS sequence"/>
</dbReference>
<keyword evidence="4" id="KW-1185">Reference proteome</keyword>
<evidence type="ECO:0000256" key="1">
    <source>
        <dbReference type="SAM" id="MobiDB-lite"/>
    </source>
</evidence>
<dbReference type="PANTHER" id="PTHR22550">
    <property type="entry name" value="SPORE GERMINATION PROTEIN"/>
    <property type="match status" value="1"/>
</dbReference>
<dbReference type="Gene3D" id="1.25.40.10">
    <property type="entry name" value="Tetratricopeptide repeat domain"/>
    <property type="match status" value="1"/>
</dbReference>
<sequence length="613" mass="67619">MVSFNEPLWLAGLLVLPLCYFFKHKRYATGLTAPHLVRHQLSKNKDVLKPLVLVGWLISMVALSGPSWREDPQSPSIDNQARVVVVDMSYAMNATDILPSRFQQAFYKTTDLVSSFTHGYTGVVAYTDQGFTISPLTHDKNTVLTQLQYLSPEIMPSQGKNAAAGVKEAIQLMTQANIVFGDIVLVTSGISEREQKAIQSLFKNSHYRLSVLAVATPKGATFIDNDGSLVRDSNGIASRSALDPMRLSQLVKRVGGIYVDYQATDRDIIQLHQFIADHEGQDSMVSHSPVSAPLLNDGYWLIWPLALLLLAGFRRGVFFSVVILGALPIDNAHATFWRNDDRQGYEAFLLKDYDQAFMSFSDNRWQGVVLYEKGDFEGAVKAFLKVDEPENDYNLANALAKLGQYERAAELYRAVLVRDSKHENATANLNVVQAAIDKQLEQLIEEQEQDNAEGNSEQQESGDSEGSEEREDDSGEDGEDQGDDSSQAQGENDDSNEGASSASSNSAQPNEQSEQNDVSDELNSQSSGPQQTQNEAGDYAADIFGMGSIDDDFGTPTEADLQAIEHQLAELGEIDPVINRLSQIKVDPSLLLRNQLILQAQDKPPSSPHPIEW</sequence>
<feature type="compositionally biased region" description="Polar residues" evidence="1">
    <location>
        <begin position="521"/>
        <end position="535"/>
    </location>
</feature>
<dbReference type="InterPro" id="IPR011990">
    <property type="entry name" value="TPR-like_helical_dom_sf"/>
</dbReference>
<feature type="compositionally biased region" description="Low complexity" evidence="1">
    <location>
        <begin position="497"/>
        <end position="515"/>
    </location>
</feature>
<gene>
    <name evidence="3" type="ORF">VCE7224_00038</name>
</gene>
<dbReference type="PROSITE" id="PS50234">
    <property type="entry name" value="VWFA"/>
    <property type="match status" value="1"/>
</dbReference>
<feature type="domain" description="VWFA" evidence="2">
    <location>
        <begin position="81"/>
        <end position="254"/>
    </location>
</feature>
<protein>
    <submittedName>
        <fullName evidence="3">Tetratricopeptide repeat protein</fullName>
    </submittedName>
</protein>
<dbReference type="SUPFAM" id="SSF48452">
    <property type="entry name" value="TPR-like"/>
    <property type="match status" value="1"/>
</dbReference>